<dbReference type="Gene3D" id="3.30.450.40">
    <property type="match status" value="1"/>
</dbReference>
<dbReference type="RefSeq" id="WP_144643729.1">
    <property type="nucleotide sequence ID" value="NZ_BNAX01000004.1"/>
</dbReference>
<proteinExistence type="predicted"/>
<dbReference type="InterPro" id="IPR029016">
    <property type="entry name" value="GAF-like_dom_sf"/>
</dbReference>
<protein>
    <submittedName>
        <fullName evidence="1">ANTAR domain-containing protein</fullName>
    </submittedName>
</protein>
<dbReference type="Proteomes" id="UP000318578">
    <property type="component" value="Unassembled WGS sequence"/>
</dbReference>
<sequence>MRSLLAVEGDGTSSMLARICVLAASELGVTGAGVTLLDRADRTDAQPRLARAGDAAAARLEDLQLTVGEGPGWSAVTVGAPVLVPDLGVADSRWPAFAPGARALGVAAVFAFPLTLGAIGLGSLDCYRASAGLLEPDQVTDGLLLADLAFEAVLAQISGGESGDLSWITDLHTEVHQASGIVSDQQGIAIQAALLRIRGHAYAHDLPVTVVAREIVASRLVLDAEQ</sequence>
<evidence type="ECO:0000313" key="1">
    <source>
        <dbReference type="EMBL" id="TVT17163.1"/>
    </source>
</evidence>
<organism evidence="1 2">
    <name type="scientific">Amycolatopsis acidiphila</name>
    <dbReference type="NCBI Taxonomy" id="715473"/>
    <lineage>
        <taxon>Bacteria</taxon>
        <taxon>Bacillati</taxon>
        <taxon>Actinomycetota</taxon>
        <taxon>Actinomycetes</taxon>
        <taxon>Pseudonocardiales</taxon>
        <taxon>Pseudonocardiaceae</taxon>
        <taxon>Amycolatopsis</taxon>
    </lineage>
</organism>
<accession>A0A557ZYS6</accession>
<keyword evidence="2" id="KW-1185">Reference proteome</keyword>
<reference evidence="1 2" key="1">
    <citation type="submission" date="2019-07" db="EMBL/GenBank/DDBJ databases">
        <title>New species of Amycolatopsis and Streptomyces.</title>
        <authorList>
            <person name="Duangmal K."/>
            <person name="Teo W.F.A."/>
            <person name="Lipun K."/>
        </authorList>
    </citation>
    <scope>NUCLEOTIDE SEQUENCE [LARGE SCALE GENOMIC DNA]</scope>
    <source>
        <strain evidence="1 2">JCM 30562</strain>
    </source>
</reference>
<dbReference type="AlphaFoldDB" id="A0A557ZYS6"/>
<name>A0A557ZYS6_9PSEU</name>
<gene>
    <name evidence="1" type="ORF">FNH06_32430</name>
</gene>
<dbReference type="EMBL" id="VJZA01000085">
    <property type="protein sequence ID" value="TVT17163.1"/>
    <property type="molecule type" value="Genomic_DNA"/>
</dbReference>
<dbReference type="SUPFAM" id="SSF55781">
    <property type="entry name" value="GAF domain-like"/>
    <property type="match status" value="1"/>
</dbReference>
<evidence type="ECO:0000313" key="2">
    <source>
        <dbReference type="Proteomes" id="UP000318578"/>
    </source>
</evidence>
<comment type="caution">
    <text evidence="1">The sequence shown here is derived from an EMBL/GenBank/DDBJ whole genome shotgun (WGS) entry which is preliminary data.</text>
</comment>
<dbReference type="OrthoDB" id="7466251at2"/>